<accession>A0A2S8GRR0</accession>
<evidence type="ECO:0000313" key="1">
    <source>
        <dbReference type="EMBL" id="PQO47118.1"/>
    </source>
</evidence>
<dbReference type="SUPFAM" id="SSF54285">
    <property type="entry name" value="MoaD/ThiS"/>
    <property type="match status" value="1"/>
</dbReference>
<dbReference type="InterPro" id="IPR016155">
    <property type="entry name" value="Mopterin_synth/thiamin_S_b"/>
</dbReference>
<sequence>MVNQGPTHRPVSSLERQHSSLWGCCPYATRLGTSLYCKLKRPFSSFDPPFQPSSHVAIVFFPAQWRDLTDGQSQLEINAACLRDLLDELDRRFPGIHTRIYENGAIRSSIQISLDGTLTSRNLRSPLEPQTEVHFLPAIGGG</sequence>
<proteinExistence type="predicted"/>
<dbReference type="Pfam" id="PF02597">
    <property type="entry name" value="ThiS"/>
    <property type="match status" value="1"/>
</dbReference>
<comment type="caution">
    <text evidence="1">The sequence shown here is derived from an EMBL/GenBank/DDBJ whole genome shotgun (WGS) entry which is preliminary data.</text>
</comment>
<dbReference type="InterPro" id="IPR012675">
    <property type="entry name" value="Beta-grasp_dom_sf"/>
</dbReference>
<dbReference type="EMBL" id="PUHZ01000006">
    <property type="protein sequence ID" value="PQO47118.1"/>
    <property type="molecule type" value="Genomic_DNA"/>
</dbReference>
<dbReference type="AlphaFoldDB" id="A0A2S8GRR0"/>
<dbReference type="CDD" id="cd17040">
    <property type="entry name" value="Ubl_MoaD_like"/>
    <property type="match status" value="1"/>
</dbReference>
<reference evidence="1 2" key="1">
    <citation type="submission" date="2018-02" db="EMBL/GenBank/DDBJ databases">
        <title>Comparative genomes isolates from brazilian mangrove.</title>
        <authorList>
            <person name="Araujo J.E."/>
            <person name="Taketani R.G."/>
            <person name="Silva M.C.P."/>
            <person name="Loureco M.V."/>
            <person name="Andreote F.D."/>
        </authorList>
    </citation>
    <scope>NUCLEOTIDE SEQUENCE [LARGE SCALE GENOMIC DNA]</scope>
    <source>
        <strain evidence="1 2">Nap-Phe MGV</strain>
    </source>
</reference>
<evidence type="ECO:0008006" key="3">
    <source>
        <dbReference type="Google" id="ProtNLM"/>
    </source>
</evidence>
<dbReference type="Gene3D" id="3.10.20.30">
    <property type="match status" value="1"/>
</dbReference>
<dbReference type="Proteomes" id="UP000237819">
    <property type="component" value="Unassembled WGS sequence"/>
</dbReference>
<protein>
    <recommendedName>
        <fullName evidence="3">Molybdopterin synthase sulfur carrier subunit</fullName>
    </recommendedName>
</protein>
<evidence type="ECO:0000313" key="2">
    <source>
        <dbReference type="Proteomes" id="UP000237819"/>
    </source>
</evidence>
<dbReference type="InterPro" id="IPR003749">
    <property type="entry name" value="ThiS/MoaD-like"/>
</dbReference>
<organism evidence="1 2">
    <name type="scientific">Blastopirellula marina</name>
    <dbReference type="NCBI Taxonomy" id="124"/>
    <lineage>
        <taxon>Bacteria</taxon>
        <taxon>Pseudomonadati</taxon>
        <taxon>Planctomycetota</taxon>
        <taxon>Planctomycetia</taxon>
        <taxon>Pirellulales</taxon>
        <taxon>Pirellulaceae</taxon>
        <taxon>Blastopirellula</taxon>
    </lineage>
</organism>
<gene>
    <name evidence="1" type="ORF">C5Y93_05940</name>
</gene>
<name>A0A2S8GRR0_9BACT</name>